<dbReference type="RefSeq" id="WP_057624344.1">
    <property type="nucleotide sequence ID" value="NZ_LKHV02000001.1"/>
</dbReference>
<gene>
    <name evidence="3" type="ORF">CC99x_012260</name>
    <name evidence="2" type="ORF">CC99x_01235</name>
</gene>
<evidence type="ECO:0000313" key="4">
    <source>
        <dbReference type="Proteomes" id="UP000051494"/>
    </source>
</evidence>
<dbReference type="EMBL" id="LKHV01000005">
    <property type="protein sequence ID" value="KRG18754.1"/>
    <property type="molecule type" value="Genomic_DNA"/>
</dbReference>
<organism evidence="2">
    <name type="scientific">Candidatus Berkiella cookevillensis</name>
    <dbReference type="NCBI Taxonomy" id="437022"/>
    <lineage>
        <taxon>Bacteria</taxon>
        <taxon>Pseudomonadati</taxon>
        <taxon>Pseudomonadota</taxon>
        <taxon>Gammaproteobacteria</taxon>
        <taxon>Candidatus Berkiellales</taxon>
        <taxon>Candidatus Berkiellaceae</taxon>
        <taxon>Candidatus Berkiella</taxon>
    </lineage>
</organism>
<evidence type="ECO:0000313" key="2">
    <source>
        <dbReference type="EMBL" id="KRG18754.1"/>
    </source>
</evidence>
<keyword evidence="4" id="KW-1185">Reference proteome</keyword>
<reference evidence="2" key="1">
    <citation type="submission" date="2015-09" db="EMBL/GenBank/DDBJ databases">
        <title>Draft Genome Sequences of Two Novel Amoeba-resistant Intranuclear Bacteria, Candidatus Berkiella cookevillensis and Candidatus Berkiella aquae.</title>
        <authorList>
            <person name="Mehari Y.T."/>
            <person name="Arivett B.A."/>
            <person name="Farone A.L."/>
            <person name="Gunderson J.H."/>
            <person name="Farone M.B."/>
        </authorList>
    </citation>
    <scope>NUCLEOTIDE SEQUENCE [LARGE SCALE GENOMIC DNA]</scope>
    <source>
        <strain evidence="2">CC99</strain>
    </source>
</reference>
<reference evidence="3" key="2">
    <citation type="journal article" date="2016" name="Genome Announc.">
        <title>Draft Genome Sequences of Two Novel Amoeba-Resistant Intranuclear Bacteria, 'Candidatus Berkiella cookevillensis' and 'Candidatus Berkiella aquae'.</title>
        <authorList>
            <person name="Mehari Y.T."/>
            <person name="Arivett B.A."/>
            <person name="Farone A.L."/>
            <person name="Gunderson J.H."/>
            <person name="Farone M.B."/>
        </authorList>
    </citation>
    <scope>NUCLEOTIDE SEQUENCE</scope>
    <source>
        <strain evidence="3">CC99</strain>
    </source>
</reference>
<sequence>MSAYNYNPLIFNSFENAAFNAADSIHALTEHGFHYLVLPYVGYKAVNWAFSRPQPPQGAHGAHVAVGVGAHPAGLVPKIKHLSKKALKVAGKVILPETISDYVHDAFLKEKFWDAIKPATTALMRPPLERMIPGIYNAFDKNDLNWSARDWVFGGEGTLITIANKPLWMLRNMFSTLFFHKSLADHAAPSVYELSESATDTGIAVFGIGRDVLWGSTQIRHCVFGGPEKARECLAQARAYFSGQGNYLAQVSAPLRNAAASWASWGTDMFWDGMGASYDLMQGGMQYVADGISEGLYQKTGVRIPPAAFYYAEVLAGSAVATTLAYLSLKASWLRLNQWFMGQPMPPLVVNNRLYQYLFGAAQQQPVAQVGNGQPQPGIPAPQGANVHP</sequence>
<accession>A0A0Q9YMT8</accession>
<protein>
    <submittedName>
        <fullName evidence="2">Uncharacterized protein</fullName>
    </submittedName>
</protein>
<evidence type="ECO:0000256" key="1">
    <source>
        <dbReference type="SAM" id="MobiDB-lite"/>
    </source>
</evidence>
<name>A0A0Q9YMT8_9GAMM</name>
<feature type="region of interest" description="Disordered" evidence="1">
    <location>
        <begin position="368"/>
        <end position="389"/>
    </location>
</feature>
<dbReference type="AlphaFoldDB" id="A0A0Q9YMT8"/>
<dbReference type="Proteomes" id="UP000051494">
    <property type="component" value="Unassembled WGS sequence"/>
</dbReference>
<dbReference type="EMBL" id="LKHV02000001">
    <property type="protein sequence ID" value="MCS5709670.1"/>
    <property type="molecule type" value="Genomic_DNA"/>
</dbReference>
<dbReference type="PATRIC" id="fig|1590042.3.peg.1252"/>
<reference evidence="3" key="3">
    <citation type="submission" date="2021-06" db="EMBL/GenBank/DDBJ databases">
        <title>Genomic Description and Analysis of Intracellular Bacteria, Candidatus Berkiella cookevillensis and Candidatus Berkiella aquae.</title>
        <authorList>
            <person name="Kidane D.T."/>
            <person name="Mehari Y.T."/>
            <person name="Rice F.C."/>
            <person name="Arivett B.A."/>
            <person name="Farone A.L."/>
            <person name="Berk S.G."/>
            <person name="Farone M.B."/>
        </authorList>
    </citation>
    <scope>NUCLEOTIDE SEQUENCE</scope>
    <source>
        <strain evidence="3">CC99</strain>
    </source>
</reference>
<evidence type="ECO:0000313" key="3">
    <source>
        <dbReference type="EMBL" id="MCS5709670.1"/>
    </source>
</evidence>
<proteinExistence type="predicted"/>
<dbReference type="STRING" id="437022.CC99x_01235"/>
<comment type="caution">
    <text evidence="2">The sequence shown here is derived from an EMBL/GenBank/DDBJ whole genome shotgun (WGS) entry which is preliminary data.</text>
</comment>